<feature type="chain" id="PRO_5014176265" evidence="1">
    <location>
        <begin position="19"/>
        <end position="126"/>
    </location>
</feature>
<evidence type="ECO:0000313" key="3">
    <source>
        <dbReference type="Proteomes" id="UP000242687"/>
    </source>
</evidence>
<reference evidence="2 3" key="1">
    <citation type="submission" date="2017-11" db="EMBL/GenBank/DDBJ databases">
        <title>Genomic Encyclopedia of Archaeal and Bacterial Type Strains, Phase II (KMG-II): From Individual Species to Whole Genera.</title>
        <authorList>
            <person name="Goeker M."/>
        </authorList>
    </citation>
    <scope>NUCLEOTIDE SEQUENCE [LARGE SCALE GENOMIC DNA]</scope>
    <source>
        <strain evidence="2 3">DSM 28175</strain>
    </source>
</reference>
<evidence type="ECO:0000313" key="2">
    <source>
        <dbReference type="EMBL" id="PJJ79260.1"/>
    </source>
</evidence>
<protein>
    <submittedName>
        <fullName evidence="2">Uncharacterized protein</fullName>
    </submittedName>
</protein>
<dbReference type="AlphaFoldDB" id="A0A2H9VLP9"/>
<keyword evidence="1" id="KW-0732">Signal</keyword>
<gene>
    <name evidence="2" type="ORF">CLV57_2387</name>
</gene>
<keyword evidence="3" id="KW-1185">Reference proteome</keyword>
<sequence length="126" mass="14032">MKYCMLLVCLIFSGSRYAQQAKAYELLHYVSESDGQTFLLAYADGYPAASSIKIKRSFRITAIFQPVNGTADDDGDLIFTASKNKQGGQIILHGVDQNYTAPAVLKATYALKGWRLRLIFKKSKVQ</sequence>
<feature type="signal peptide" evidence="1">
    <location>
        <begin position="1"/>
        <end position="18"/>
    </location>
</feature>
<evidence type="ECO:0000256" key="1">
    <source>
        <dbReference type="SAM" id="SignalP"/>
    </source>
</evidence>
<name>A0A2H9VLP9_9SPHI</name>
<accession>A0A2H9VLP9</accession>
<comment type="caution">
    <text evidence="2">The sequence shown here is derived from an EMBL/GenBank/DDBJ whole genome shotgun (WGS) entry which is preliminary data.</text>
</comment>
<dbReference type="Proteomes" id="UP000242687">
    <property type="component" value="Unassembled WGS sequence"/>
</dbReference>
<organism evidence="2 3">
    <name type="scientific">Mucilaginibacter auburnensis</name>
    <dbReference type="NCBI Taxonomy" id="1457233"/>
    <lineage>
        <taxon>Bacteria</taxon>
        <taxon>Pseudomonadati</taxon>
        <taxon>Bacteroidota</taxon>
        <taxon>Sphingobacteriia</taxon>
        <taxon>Sphingobacteriales</taxon>
        <taxon>Sphingobacteriaceae</taxon>
        <taxon>Mucilaginibacter</taxon>
    </lineage>
</organism>
<dbReference type="EMBL" id="PGFJ01000002">
    <property type="protein sequence ID" value="PJJ79260.1"/>
    <property type="molecule type" value="Genomic_DNA"/>
</dbReference>
<proteinExistence type="predicted"/>